<dbReference type="STRING" id="259564.Mbur_1953"/>
<proteinExistence type="predicted"/>
<dbReference type="AlphaFoldDB" id="Q12UP2"/>
<protein>
    <submittedName>
        <fullName evidence="2">Uncharacterized protein</fullName>
    </submittedName>
</protein>
<dbReference type="KEGG" id="mbu:Mbur_1953"/>
<keyword evidence="1" id="KW-0472">Membrane</keyword>
<organism evidence="2 3">
    <name type="scientific">Methanococcoides burtonii (strain DSM 6242 / NBRC 107633 / OCM 468 / ACE-M)</name>
    <dbReference type="NCBI Taxonomy" id="259564"/>
    <lineage>
        <taxon>Archaea</taxon>
        <taxon>Methanobacteriati</taxon>
        <taxon>Methanobacteriota</taxon>
        <taxon>Stenosarchaea group</taxon>
        <taxon>Methanomicrobia</taxon>
        <taxon>Methanosarcinales</taxon>
        <taxon>Methanosarcinaceae</taxon>
        <taxon>Methanococcoides</taxon>
    </lineage>
</organism>
<dbReference type="Proteomes" id="UP000001979">
    <property type="component" value="Chromosome"/>
</dbReference>
<keyword evidence="1" id="KW-1133">Transmembrane helix</keyword>
<dbReference type="EMBL" id="CP000300">
    <property type="protein sequence ID" value="ABE52834.1"/>
    <property type="molecule type" value="Genomic_DNA"/>
</dbReference>
<gene>
    <name evidence="2" type="ordered locus">Mbur_1953</name>
</gene>
<evidence type="ECO:0000313" key="3">
    <source>
        <dbReference type="Proteomes" id="UP000001979"/>
    </source>
</evidence>
<dbReference type="HOGENOM" id="CLU_971863_0_0_2"/>
<feature type="transmembrane region" description="Helical" evidence="1">
    <location>
        <begin position="264"/>
        <end position="284"/>
    </location>
</feature>
<accession>Q12UP2</accession>
<keyword evidence="3" id="KW-1185">Reference proteome</keyword>
<keyword evidence="1" id="KW-0812">Transmembrane</keyword>
<evidence type="ECO:0000256" key="1">
    <source>
        <dbReference type="SAM" id="Phobius"/>
    </source>
</evidence>
<name>Q12UP2_METBU</name>
<sequence length="315" mass="35254">MCIMKRLAITMVLVFILAIMSSGCINELVPVSDNSNAISETFDYELEVFPSSVDKSDDLNTTTFYLTRNGTTNVVYMVSDTSVIELVPMEDVFNTGGDVLSNVFILADSSSNISASAETFEMFASSSSKDFPVFNYTLEDKVIRGQKHFFMRFNESITGIVAFTLNPPKGQDFMYVPTHDSTVRFVLPMGYTTGNPFVGKVIPDTDDRYIDEKGREVLVWYDLHAKTGTFTNMAREYLKINISEEDLPYRTVMIKFYSESAPRLLLIGTSILFGGVLIVLGNYLSARRKLRKTRESIEGAFTEKNARTGKGGNKN</sequence>
<evidence type="ECO:0000313" key="2">
    <source>
        <dbReference type="EMBL" id="ABE52834.1"/>
    </source>
</evidence>
<dbReference type="PROSITE" id="PS51257">
    <property type="entry name" value="PROKAR_LIPOPROTEIN"/>
    <property type="match status" value="1"/>
</dbReference>
<reference evidence="3" key="1">
    <citation type="journal article" date="2009" name="ISME J.">
        <title>The genome sequence of the psychrophilic archaeon, Methanococcoides burtonii: the role of genome evolution in cold adaptation.</title>
        <authorList>
            <person name="Allen M.A."/>
            <person name="Lauro F.M."/>
            <person name="Williams T.J."/>
            <person name="Burg D."/>
            <person name="Siddiqui K.S."/>
            <person name="De Francisci D."/>
            <person name="Chong K.W."/>
            <person name="Pilak O."/>
            <person name="Chew H.H."/>
            <person name="De Maere M.Z."/>
            <person name="Ting L."/>
            <person name="Katrib M."/>
            <person name="Ng C."/>
            <person name="Sowers K.R."/>
            <person name="Galperin M.Y."/>
            <person name="Anderson I.J."/>
            <person name="Ivanova N."/>
            <person name="Dalin E."/>
            <person name="Martinez M."/>
            <person name="Lapidus A."/>
            <person name="Hauser L."/>
            <person name="Land M."/>
            <person name="Thomas T."/>
            <person name="Cavicchioli R."/>
        </authorList>
    </citation>
    <scope>NUCLEOTIDE SEQUENCE [LARGE SCALE GENOMIC DNA]</scope>
    <source>
        <strain evidence="3">DSM 6242 / NBRC 107633 / OCM 468 / ACE-M</strain>
    </source>
</reference>